<evidence type="ECO:0000259" key="1">
    <source>
        <dbReference type="Pfam" id="PF13115"/>
    </source>
</evidence>
<dbReference type="InterPro" id="IPR032693">
    <property type="entry name" value="YtkA-like_dom"/>
</dbReference>
<accession>A0A1B2HR27</accession>
<dbReference type="Proteomes" id="UP000093053">
    <property type="component" value="Chromosome"/>
</dbReference>
<protein>
    <recommendedName>
        <fullName evidence="1">YtkA-like domain-containing protein</fullName>
    </recommendedName>
</protein>
<feature type="domain" description="YtkA-like" evidence="1">
    <location>
        <begin position="33"/>
        <end position="110"/>
    </location>
</feature>
<evidence type="ECO:0000313" key="2">
    <source>
        <dbReference type="EMBL" id="ANZ40179.1"/>
    </source>
</evidence>
<dbReference type="EMBL" id="CP016793">
    <property type="protein sequence ID" value="ANZ40179.1"/>
    <property type="molecule type" value="Genomic_DNA"/>
</dbReference>
<proteinExistence type="predicted"/>
<reference evidence="2 3" key="1">
    <citation type="submission" date="2016-07" db="EMBL/GenBank/DDBJ databases">
        <title>Complete genome sequence of the Lentzea guizhouensis DHS C013.</title>
        <authorList>
            <person name="Cao C."/>
        </authorList>
    </citation>
    <scope>NUCLEOTIDE SEQUENCE [LARGE SCALE GENOMIC DNA]</scope>
    <source>
        <strain evidence="2 3">DHS C013</strain>
    </source>
</reference>
<dbReference type="STRING" id="1586287.BBK82_33265"/>
<dbReference type="OrthoDB" id="3695826at2"/>
<organism evidence="2 3">
    <name type="scientific">Lentzea guizhouensis</name>
    <dbReference type="NCBI Taxonomy" id="1586287"/>
    <lineage>
        <taxon>Bacteria</taxon>
        <taxon>Bacillati</taxon>
        <taxon>Actinomycetota</taxon>
        <taxon>Actinomycetes</taxon>
        <taxon>Pseudonocardiales</taxon>
        <taxon>Pseudonocardiaceae</taxon>
        <taxon>Lentzea</taxon>
    </lineage>
</organism>
<name>A0A1B2HR27_9PSEU</name>
<dbReference type="AlphaFoldDB" id="A0A1B2HR27"/>
<gene>
    <name evidence="2" type="ORF">BBK82_33265</name>
</gene>
<evidence type="ECO:0000313" key="3">
    <source>
        <dbReference type="Proteomes" id="UP000093053"/>
    </source>
</evidence>
<keyword evidence="3" id="KW-1185">Reference proteome</keyword>
<dbReference type="Pfam" id="PF13115">
    <property type="entry name" value="YtkA"/>
    <property type="match status" value="1"/>
</dbReference>
<dbReference type="RefSeq" id="WP_065918518.1">
    <property type="nucleotide sequence ID" value="NZ_CP016793.1"/>
</dbReference>
<sequence length="139" mass="14901">MSWPCWRWSSQWSALVVLWPRSVEAQPHLAETDQLRFVLTPASTRSGTNSFDLTVTDRAGGPVQGEVTVEPAMPQMGHAVAPITAAPLRPGHYRVGSVDLFMAGQWEITVSLSTASTSTASLSTVSLSAGRVVIPLLLT</sequence>
<dbReference type="KEGG" id="led:BBK82_33265"/>